<evidence type="ECO:0000313" key="7">
    <source>
        <dbReference type="EMBL" id="SAM64935.1"/>
    </source>
</evidence>
<evidence type="ECO:0000256" key="5">
    <source>
        <dbReference type="ARBA" id="ARBA00023295"/>
    </source>
</evidence>
<dbReference type="SUPFAM" id="SSF51445">
    <property type="entry name" value="(Trans)glycosidases"/>
    <property type="match status" value="1"/>
</dbReference>
<protein>
    <recommendedName>
        <fullName evidence="3">beta-N-acetylhexosaminidase</fullName>
        <ecNumber evidence="3">3.2.1.52</ecNumber>
    </recommendedName>
</protein>
<dbReference type="Proteomes" id="UP000190837">
    <property type="component" value="Unassembled WGS sequence"/>
</dbReference>
<dbReference type="RefSeq" id="WP_079540606.1">
    <property type="nucleotide sequence ID" value="NZ_FKLO01000046.1"/>
</dbReference>
<evidence type="ECO:0000256" key="3">
    <source>
        <dbReference type="ARBA" id="ARBA00012663"/>
    </source>
</evidence>
<dbReference type="GO" id="GO:0005975">
    <property type="term" value="P:carbohydrate metabolic process"/>
    <property type="evidence" value="ECO:0007669"/>
    <property type="project" value="InterPro"/>
</dbReference>
<dbReference type="Pfam" id="PF00933">
    <property type="entry name" value="Glyco_hydro_3"/>
    <property type="match status" value="1"/>
</dbReference>
<dbReference type="InterPro" id="IPR050226">
    <property type="entry name" value="NagZ_Beta-hexosaminidase"/>
</dbReference>
<keyword evidence="4 7" id="KW-0378">Hydrolase</keyword>
<gene>
    <name evidence="7" type="ORF">CHUV0807_1296</name>
</gene>
<dbReference type="NCBIfam" id="NF003740">
    <property type="entry name" value="PRK05337.1"/>
    <property type="match status" value="1"/>
</dbReference>
<proteinExistence type="inferred from homology"/>
<reference evidence="8" key="1">
    <citation type="submission" date="2016-04" db="EMBL/GenBank/DDBJ databases">
        <authorList>
            <person name="Tagini F."/>
        </authorList>
    </citation>
    <scope>NUCLEOTIDE SEQUENCE [LARGE SCALE GENOMIC DNA]</scope>
    <source>
        <strain evidence="8">CHUV0807</strain>
    </source>
</reference>
<sequence>MSAVIIGIEGTMLLAQEAAQLRRPFCAGVILFSRNYSSPAQLKRLCATIRAQHPDAIICVDQEGGRVQRFREGFTALPAMGALGRCFDRRPLLACELAEAVGVIIAYELRQFSIDFSFTPVLDLHDPVSEVIGDRALHANPAVVVTLADALRRGLGNVGMIAVGKHYPGHGRVVGDSHHVLPQDPRSTDEREPDLYPFIRQIESGIEALMPAHIVFPQRDHRPASFSPVHIKELRARGFDGAIISDDLDMAGALGIADPAERIQAALDAGADVTLMCNDFSAIRQALTRNYFHRDPAASARRLANLRGRPFDAAALKPAYRAAQEKLQAHAAQLL</sequence>
<accession>A0A1C3H4K9</accession>
<feature type="domain" description="Glycoside hydrolase family 3 N-terminal" evidence="6">
    <location>
        <begin position="16"/>
        <end position="285"/>
    </location>
</feature>
<evidence type="ECO:0000313" key="8">
    <source>
        <dbReference type="Proteomes" id="UP000190837"/>
    </source>
</evidence>
<evidence type="ECO:0000256" key="2">
    <source>
        <dbReference type="ARBA" id="ARBA00005336"/>
    </source>
</evidence>
<dbReference type="AlphaFoldDB" id="A0A1C3H4K9"/>
<dbReference type="EMBL" id="FKLO01000046">
    <property type="protein sequence ID" value="SAM64935.1"/>
    <property type="molecule type" value="Genomic_DNA"/>
</dbReference>
<keyword evidence="5 7" id="KW-0326">Glycosidase</keyword>
<comment type="similarity">
    <text evidence="2">Belongs to the glycosyl hydrolase 3 family.</text>
</comment>
<evidence type="ECO:0000259" key="6">
    <source>
        <dbReference type="Pfam" id="PF00933"/>
    </source>
</evidence>
<dbReference type="GO" id="GO:0009254">
    <property type="term" value="P:peptidoglycan turnover"/>
    <property type="evidence" value="ECO:0007669"/>
    <property type="project" value="TreeGrafter"/>
</dbReference>
<name>A0A1C3H4K9_9GAMM</name>
<dbReference type="InterPro" id="IPR017853">
    <property type="entry name" value="GH"/>
</dbReference>
<evidence type="ECO:0000256" key="4">
    <source>
        <dbReference type="ARBA" id="ARBA00022801"/>
    </source>
</evidence>
<dbReference type="PANTHER" id="PTHR30480">
    <property type="entry name" value="BETA-HEXOSAMINIDASE-RELATED"/>
    <property type="match status" value="1"/>
</dbReference>
<dbReference type="InterPro" id="IPR036962">
    <property type="entry name" value="Glyco_hydro_3_N_sf"/>
</dbReference>
<comment type="catalytic activity">
    <reaction evidence="1">
        <text>Hydrolysis of terminal non-reducing N-acetyl-D-hexosamine residues in N-acetyl-beta-D-hexosaminides.</text>
        <dbReference type="EC" id="3.2.1.52"/>
    </reaction>
</comment>
<dbReference type="Gene3D" id="3.20.20.300">
    <property type="entry name" value="Glycoside hydrolase, family 3, N-terminal domain"/>
    <property type="match status" value="1"/>
</dbReference>
<dbReference type="PANTHER" id="PTHR30480:SF13">
    <property type="entry name" value="BETA-HEXOSAMINIDASE"/>
    <property type="match status" value="1"/>
</dbReference>
<evidence type="ECO:0000256" key="1">
    <source>
        <dbReference type="ARBA" id="ARBA00001231"/>
    </source>
</evidence>
<dbReference type="InterPro" id="IPR001764">
    <property type="entry name" value="Glyco_hydro_3_N"/>
</dbReference>
<dbReference type="GO" id="GO:0004563">
    <property type="term" value="F:beta-N-acetylhexosaminidase activity"/>
    <property type="evidence" value="ECO:0007669"/>
    <property type="project" value="UniProtKB-EC"/>
</dbReference>
<dbReference type="EC" id="3.2.1.52" evidence="3"/>
<organism evidence="7 8">
    <name type="scientific">Cardiobacterium hominis</name>
    <dbReference type="NCBI Taxonomy" id="2718"/>
    <lineage>
        <taxon>Bacteria</taxon>
        <taxon>Pseudomonadati</taxon>
        <taxon>Pseudomonadota</taxon>
        <taxon>Gammaproteobacteria</taxon>
        <taxon>Cardiobacteriales</taxon>
        <taxon>Cardiobacteriaceae</taxon>
        <taxon>Cardiobacterium</taxon>
    </lineage>
</organism>